<dbReference type="AlphaFoldDB" id="A0A3M0JTG5"/>
<evidence type="ECO:0000256" key="1">
    <source>
        <dbReference type="SAM" id="MobiDB-lite"/>
    </source>
</evidence>
<name>A0A3M0JTG5_HIRRU</name>
<sequence length="434" mass="48130">MLTSLPPVLGSVSACVWTRYGFTCLVVSHFGPTAVETQAYPLPQVINLNGPSICSVSGFLTKTKGFSFSFALMLFEKCLMIGGVGSAKEQFRKFNTYKALFKRIVLYHQEEEMYRFLEETILLRKREVITGITIAMLLGLGATGTATGVSALVTQHQRLSQLQMTIDEDLLRIEKSISSLERSISSLSEVVLQNRRGLDLLLMQQGGLCAALREECCFYADHTGVVRDSMAELRGRLAQRKREREAQQGWFESWLNQSPWLATLVPTLIGPLTMILLTLIFGPCILNKLEGGGCLLIMAQPLNPAIEVNLQKALAEASENCMQECLILGHSDNCWMPPALTQFQQPNTPLPLFGFHQGWGQRPRPEGHHTLGRPLPKDDSDKGQGGPRLQFYNYCERHCASEDPVKVIPLANFAVSHQVPGAGSSATFIHEHQL</sequence>
<feature type="transmembrane region" description="Helical" evidence="2">
    <location>
        <begin position="128"/>
        <end position="153"/>
    </location>
</feature>
<keyword evidence="2" id="KW-1133">Transmembrane helix</keyword>
<keyword evidence="4" id="KW-1185">Reference proteome</keyword>
<evidence type="ECO:0000256" key="2">
    <source>
        <dbReference type="SAM" id="Phobius"/>
    </source>
</evidence>
<dbReference type="OrthoDB" id="9633697at2759"/>
<protein>
    <submittedName>
        <fullName evidence="3">Uncharacterized protein</fullName>
    </submittedName>
</protein>
<dbReference type="Pfam" id="PF00429">
    <property type="entry name" value="TLV_coat"/>
    <property type="match status" value="1"/>
</dbReference>
<organism evidence="3 4">
    <name type="scientific">Hirundo rustica rustica</name>
    <dbReference type="NCBI Taxonomy" id="333673"/>
    <lineage>
        <taxon>Eukaryota</taxon>
        <taxon>Metazoa</taxon>
        <taxon>Chordata</taxon>
        <taxon>Craniata</taxon>
        <taxon>Vertebrata</taxon>
        <taxon>Euteleostomi</taxon>
        <taxon>Archelosauria</taxon>
        <taxon>Archosauria</taxon>
        <taxon>Dinosauria</taxon>
        <taxon>Saurischia</taxon>
        <taxon>Theropoda</taxon>
        <taxon>Coelurosauria</taxon>
        <taxon>Aves</taxon>
        <taxon>Neognathae</taxon>
        <taxon>Neoaves</taxon>
        <taxon>Telluraves</taxon>
        <taxon>Australaves</taxon>
        <taxon>Passeriformes</taxon>
        <taxon>Sylvioidea</taxon>
        <taxon>Hirundinidae</taxon>
        <taxon>Hirundo</taxon>
    </lineage>
</organism>
<keyword evidence="2" id="KW-0812">Transmembrane</keyword>
<feature type="region of interest" description="Disordered" evidence="1">
    <location>
        <begin position="363"/>
        <end position="386"/>
    </location>
</feature>
<reference evidence="3 4" key="1">
    <citation type="submission" date="2018-07" db="EMBL/GenBank/DDBJ databases">
        <title>A high quality draft genome assembly of the barn swallow (H. rustica rustica).</title>
        <authorList>
            <person name="Formenti G."/>
            <person name="Chiara M."/>
            <person name="Poveda L."/>
            <person name="Francoijs K.-J."/>
            <person name="Bonisoli-Alquati A."/>
            <person name="Canova L."/>
            <person name="Gianfranceschi L."/>
            <person name="Horner D.S."/>
            <person name="Saino N."/>
        </authorList>
    </citation>
    <scope>NUCLEOTIDE SEQUENCE [LARGE SCALE GENOMIC DNA]</scope>
    <source>
        <strain evidence="3">Chelidonia</strain>
        <tissue evidence="3">Blood</tissue>
    </source>
</reference>
<dbReference type="InterPro" id="IPR018154">
    <property type="entry name" value="TLV/ENV_coat_polyprotein"/>
</dbReference>
<comment type="caution">
    <text evidence="3">The sequence shown here is derived from an EMBL/GenBank/DDBJ whole genome shotgun (WGS) entry which is preliminary data.</text>
</comment>
<dbReference type="SUPFAM" id="SSF58069">
    <property type="entry name" value="Virus ectodomain"/>
    <property type="match status" value="1"/>
</dbReference>
<proteinExistence type="predicted"/>
<dbReference type="Proteomes" id="UP000269221">
    <property type="component" value="Unassembled WGS sequence"/>
</dbReference>
<evidence type="ECO:0000313" key="4">
    <source>
        <dbReference type="Proteomes" id="UP000269221"/>
    </source>
</evidence>
<dbReference type="PANTHER" id="PTHR10424:SF72">
    <property type="entry name" value="BC035947 PROTEIN-RELATED"/>
    <property type="match status" value="1"/>
</dbReference>
<gene>
    <name evidence="3" type="ORF">DUI87_19145</name>
</gene>
<feature type="transmembrane region" description="Helical" evidence="2">
    <location>
        <begin position="260"/>
        <end position="281"/>
    </location>
</feature>
<accession>A0A3M0JTG5</accession>
<dbReference type="EMBL" id="QRBI01000126">
    <property type="protein sequence ID" value="RMC04326.1"/>
    <property type="molecule type" value="Genomic_DNA"/>
</dbReference>
<dbReference type="Gene3D" id="1.10.287.210">
    <property type="match status" value="1"/>
</dbReference>
<dbReference type="STRING" id="333673.A0A3M0JTG5"/>
<evidence type="ECO:0000313" key="3">
    <source>
        <dbReference type="EMBL" id="RMC04326.1"/>
    </source>
</evidence>
<dbReference type="CDD" id="cd09851">
    <property type="entry name" value="HTLV-1-like_HR1-HR2"/>
    <property type="match status" value="1"/>
</dbReference>
<dbReference type="PANTHER" id="PTHR10424">
    <property type="entry name" value="VIRAL ENVELOPE PROTEIN"/>
    <property type="match status" value="1"/>
</dbReference>
<feature type="compositionally biased region" description="Basic and acidic residues" evidence="1">
    <location>
        <begin position="363"/>
        <end position="382"/>
    </location>
</feature>
<keyword evidence="2" id="KW-0472">Membrane</keyword>